<keyword evidence="3" id="KW-0067">ATP-binding</keyword>
<accession>A0ABW7CA79</accession>
<dbReference type="Pfam" id="PF02518">
    <property type="entry name" value="HATPase_c"/>
    <property type="match status" value="1"/>
</dbReference>
<evidence type="ECO:0000259" key="2">
    <source>
        <dbReference type="PROSITE" id="PS50109"/>
    </source>
</evidence>
<dbReference type="SUPFAM" id="SSF55874">
    <property type="entry name" value="ATPase domain of HSP90 chaperone/DNA topoisomerase II/histidine kinase"/>
    <property type="match status" value="1"/>
</dbReference>
<dbReference type="PANTHER" id="PTHR43065">
    <property type="entry name" value="SENSOR HISTIDINE KINASE"/>
    <property type="match status" value="1"/>
</dbReference>
<dbReference type="InterPro" id="IPR005467">
    <property type="entry name" value="His_kinase_dom"/>
</dbReference>
<comment type="caution">
    <text evidence="3">The sequence shown here is derived from an EMBL/GenBank/DDBJ whole genome shotgun (WGS) entry which is preliminary data.</text>
</comment>
<name>A0ABW7CA79_9CYAN</name>
<evidence type="ECO:0000313" key="3">
    <source>
        <dbReference type="EMBL" id="MFG3818062.1"/>
    </source>
</evidence>
<evidence type="ECO:0000313" key="4">
    <source>
        <dbReference type="Proteomes" id="UP001604335"/>
    </source>
</evidence>
<feature type="domain" description="Histidine kinase" evidence="2">
    <location>
        <begin position="219"/>
        <end position="445"/>
    </location>
</feature>
<dbReference type="Gene3D" id="3.30.565.10">
    <property type="entry name" value="Histidine kinase-like ATPase, C-terminal domain"/>
    <property type="match status" value="1"/>
</dbReference>
<dbReference type="InterPro" id="IPR036890">
    <property type="entry name" value="HATPase_C_sf"/>
</dbReference>
<proteinExistence type="predicted"/>
<keyword evidence="1" id="KW-0808">Transferase</keyword>
<gene>
    <name evidence="3" type="ORF">VPK24_10485</name>
</gene>
<dbReference type="RefSeq" id="WP_393012949.1">
    <property type="nucleotide sequence ID" value="NZ_JAZAQF010000059.1"/>
</dbReference>
<dbReference type="PANTHER" id="PTHR43065:SF48">
    <property type="entry name" value="HISTIDINE KINASE"/>
    <property type="match status" value="1"/>
</dbReference>
<dbReference type="EMBL" id="JAZAQF010000059">
    <property type="protein sequence ID" value="MFG3818062.1"/>
    <property type="molecule type" value="Genomic_DNA"/>
</dbReference>
<dbReference type="PROSITE" id="PS50109">
    <property type="entry name" value="HIS_KIN"/>
    <property type="match status" value="1"/>
</dbReference>
<keyword evidence="4" id="KW-1185">Reference proteome</keyword>
<reference evidence="4" key="1">
    <citation type="journal article" date="2024" name="Algal Res.">
        <title>Biochemical, toxicological and genomic investigation of a high-biomass producing Limnothrix strain isolated from Italian shallow drinking water reservoir.</title>
        <authorList>
            <person name="Simonazzi M."/>
            <person name="Shishido T.K."/>
            <person name="Delbaje E."/>
            <person name="Wahlsten M."/>
            <person name="Fewer D.P."/>
            <person name="Sivonen K."/>
            <person name="Pezzolesi L."/>
            <person name="Pistocchi R."/>
        </authorList>
    </citation>
    <scope>NUCLEOTIDE SEQUENCE [LARGE SCALE GENOMIC DNA]</scope>
    <source>
        <strain evidence="4">LRLZ20PSL1</strain>
    </source>
</reference>
<keyword evidence="3" id="KW-0547">Nucleotide-binding</keyword>
<dbReference type="Gene3D" id="1.10.287.130">
    <property type="match status" value="1"/>
</dbReference>
<evidence type="ECO:0000256" key="1">
    <source>
        <dbReference type="ARBA" id="ARBA00022777"/>
    </source>
</evidence>
<organism evidence="3 4">
    <name type="scientific">Limnothrix redekei LRLZ20PSL1</name>
    <dbReference type="NCBI Taxonomy" id="3112953"/>
    <lineage>
        <taxon>Bacteria</taxon>
        <taxon>Bacillati</taxon>
        <taxon>Cyanobacteriota</taxon>
        <taxon>Cyanophyceae</taxon>
        <taxon>Pseudanabaenales</taxon>
        <taxon>Pseudanabaenaceae</taxon>
        <taxon>Limnothrix</taxon>
    </lineage>
</organism>
<dbReference type="InterPro" id="IPR003594">
    <property type="entry name" value="HATPase_dom"/>
</dbReference>
<sequence>MSDKSLCPPVLHEPASSSLGLEATLADLPSYDCMVDVAVSGFALASWLARYPRVPGAIVIDRGRLEGVITRQQLLEFAIRPSGAAILEQPLQALWGYLERDCLTLPVELPIVQAMKRAVSRTIGLLTDPIVVQCAEGPRLLDTRALIVADWQIRGIETQARYERMQLQAIQNDKLASLGRLVDGVAHQILDPVGFIWGNLTHLGSYGEQLVQLVDAYRDWAEQSKQPIPWTITNLEESVDFDFLRDDLPLLLSSLRNGAERLKAIVSSLQNFCHLDDVYPHPTDLHQRLNSIVLLLQSRLSVQIEFVRNYGSLPPVCCYGSQIDRALMAVLVNAVDVLLERGTRAQLKAVTLSAAEQPYIEINTWVEQDATAHSWAVVSIADNGPGLTAIQRQQILENFQLDRHRVKETGLTATHHIITSRHGGQLDLLDRPSGGLEVVIRLPLA</sequence>
<keyword evidence="1" id="KW-0418">Kinase</keyword>
<dbReference type="Proteomes" id="UP001604335">
    <property type="component" value="Unassembled WGS sequence"/>
</dbReference>
<protein>
    <submittedName>
        <fullName evidence="3">ATP-binding protein</fullName>
    </submittedName>
</protein>
<dbReference type="GO" id="GO:0005524">
    <property type="term" value="F:ATP binding"/>
    <property type="evidence" value="ECO:0007669"/>
    <property type="project" value="UniProtKB-KW"/>
</dbReference>